<evidence type="ECO:0000256" key="2">
    <source>
        <dbReference type="SAM" id="SignalP"/>
    </source>
</evidence>
<dbReference type="EMBL" id="MAXA01000215">
    <property type="protein sequence ID" value="OHV27983.1"/>
    <property type="molecule type" value="Genomic_DNA"/>
</dbReference>
<dbReference type="Gene3D" id="3.40.710.10">
    <property type="entry name" value="DD-peptidase/beta-lactamase superfamily"/>
    <property type="match status" value="1"/>
</dbReference>
<sequence length="396" mass="41721">MRRPPRLVLVLAAAPFAAALVAGCTQGGGASGTPATTSGPVTASGAAPTAVAVPGDSWETVDPRAVGLDPVKLEDIAHAAEQGKSNCLLVSRNGRIAGEWYFKGFTPTTPQPVFSITKSLTSTLVGIAQDDGDLRLDDSAGTWVPQWKGTPAQAVTVRDLVSNDSGRQWSTTIDYQELIAAPDQTAFAVALPQERPPGEVWAYNNSAIQTLEQVLSGATGQEVSDYARERVFEPLGMAGSRMTTDRAGNTLTFMGLQTTCRDVARLGYLMLAHGEWNGQRVVSSDWVTEATGRSSTEMNAAYGYLWWLNREGVLAQPLAASDISAAADPTTRHGQLVPTAPADMYWAIGLGNQILQIDPGSGTVVVRLGSGEARPQPPTFGVADASRVVTEALVAN</sequence>
<evidence type="ECO:0000259" key="3">
    <source>
        <dbReference type="Pfam" id="PF00144"/>
    </source>
</evidence>
<dbReference type="AlphaFoldDB" id="A0A1S1PZ86"/>
<feature type="domain" description="Beta-lactamase-related" evidence="3">
    <location>
        <begin position="88"/>
        <end position="373"/>
    </location>
</feature>
<gene>
    <name evidence="4" type="ORF">BBK14_18655</name>
</gene>
<feature type="chain" id="PRO_5038720121" evidence="2">
    <location>
        <begin position="23"/>
        <end position="396"/>
    </location>
</feature>
<dbReference type="OrthoDB" id="9773047at2"/>
<name>A0A1S1PZ86_9ACTN</name>
<accession>A0A1S1PZ86</accession>
<feature type="signal peptide" evidence="2">
    <location>
        <begin position="1"/>
        <end position="22"/>
    </location>
</feature>
<comment type="caution">
    <text evidence="4">The sequence shown here is derived from an EMBL/GenBank/DDBJ whole genome shotgun (WGS) entry which is preliminary data.</text>
</comment>
<dbReference type="InterPro" id="IPR012338">
    <property type="entry name" value="Beta-lactam/transpept-like"/>
</dbReference>
<dbReference type="InterPro" id="IPR001466">
    <property type="entry name" value="Beta-lactam-related"/>
</dbReference>
<reference evidence="5" key="1">
    <citation type="submission" date="2016-07" db="EMBL/GenBank/DDBJ databases">
        <title>Frankia sp. NRRL B-16219 Genome sequencing.</title>
        <authorList>
            <person name="Ghodhbane-Gtari F."/>
            <person name="Swanson E."/>
            <person name="Gueddou A."/>
            <person name="Louati M."/>
            <person name="Nouioui I."/>
            <person name="Hezbri K."/>
            <person name="Abebe-Akele F."/>
            <person name="Simpson S."/>
            <person name="Morris K."/>
            <person name="Thomas K."/>
            <person name="Gtari M."/>
            <person name="Tisa L.S."/>
        </authorList>
    </citation>
    <scope>NUCLEOTIDE SEQUENCE [LARGE SCALE GENOMIC DNA]</scope>
    <source>
        <strain evidence="5">NRRL B-16219</strain>
    </source>
</reference>
<dbReference type="PANTHER" id="PTHR43283:SF7">
    <property type="entry name" value="BETA-LACTAMASE-RELATED DOMAIN-CONTAINING PROTEIN"/>
    <property type="match status" value="1"/>
</dbReference>
<keyword evidence="4" id="KW-0378">Hydrolase</keyword>
<dbReference type="RefSeq" id="WP_071064104.1">
    <property type="nucleotide sequence ID" value="NZ_MAXA01000215.1"/>
</dbReference>
<keyword evidence="5" id="KW-1185">Reference proteome</keyword>
<evidence type="ECO:0000313" key="4">
    <source>
        <dbReference type="EMBL" id="OHV27983.1"/>
    </source>
</evidence>
<dbReference type="Pfam" id="PF00144">
    <property type="entry name" value="Beta-lactamase"/>
    <property type="match status" value="1"/>
</dbReference>
<dbReference type="PANTHER" id="PTHR43283">
    <property type="entry name" value="BETA-LACTAMASE-RELATED"/>
    <property type="match status" value="1"/>
</dbReference>
<organism evidence="4 5">
    <name type="scientific">Parafrankia soli</name>
    <dbReference type="NCBI Taxonomy" id="2599596"/>
    <lineage>
        <taxon>Bacteria</taxon>
        <taxon>Bacillati</taxon>
        <taxon>Actinomycetota</taxon>
        <taxon>Actinomycetes</taxon>
        <taxon>Frankiales</taxon>
        <taxon>Frankiaceae</taxon>
        <taxon>Parafrankia</taxon>
    </lineage>
</organism>
<feature type="region of interest" description="Disordered" evidence="1">
    <location>
        <begin position="27"/>
        <end position="48"/>
    </location>
</feature>
<dbReference type="Proteomes" id="UP000179769">
    <property type="component" value="Unassembled WGS sequence"/>
</dbReference>
<proteinExistence type="predicted"/>
<evidence type="ECO:0000256" key="1">
    <source>
        <dbReference type="SAM" id="MobiDB-lite"/>
    </source>
</evidence>
<evidence type="ECO:0000313" key="5">
    <source>
        <dbReference type="Proteomes" id="UP000179769"/>
    </source>
</evidence>
<dbReference type="InterPro" id="IPR050789">
    <property type="entry name" value="Diverse_Enzym_Activities"/>
</dbReference>
<protein>
    <submittedName>
        <fullName evidence="4">Serine hydrolase</fullName>
    </submittedName>
</protein>
<dbReference type="GO" id="GO:0016787">
    <property type="term" value="F:hydrolase activity"/>
    <property type="evidence" value="ECO:0007669"/>
    <property type="project" value="UniProtKB-KW"/>
</dbReference>
<dbReference type="SUPFAM" id="SSF56601">
    <property type="entry name" value="beta-lactamase/transpeptidase-like"/>
    <property type="match status" value="1"/>
</dbReference>
<keyword evidence="2" id="KW-0732">Signal</keyword>
<dbReference type="PROSITE" id="PS51257">
    <property type="entry name" value="PROKAR_LIPOPROTEIN"/>
    <property type="match status" value="1"/>
</dbReference>